<feature type="region of interest" description="Disordered" evidence="1">
    <location>
        <begin position="256"/>
        <end position="310"/>
    </location>
</feature>
<dbReference type="RefSeq" id="WP_380316120.1">
    <property type="nucleotide sequence ID" value="NZ_JBHYPW010000002.1"/>
</dbReference>
<sequence length="310" mass="32099">MGIRQVGEGAGRRAGAALGSVSGAVTGAVSGAVASARAKAGSDWARRALETHPKPGVPLEEEWEVSLAGLIGRLPHVPGPAVRLLHLLDGLGQVAVGPEEVGFDGEAVAWGKVLEIRCHSTVDLLPDVVVEREVDRIREFLPPVPGRKWLVTKAAEALLTVALAATAAAERQERSLPCEIVAKNLFGRPKNLAGGLFAASALTLIPEAGEAVLAAARERGIPVTVVDDPMTGLHAERAAQLRGATDRLTEALRRLRATEPEPDSEPGAEPDSGPGPGPGPEVGAGRSKAEVGAAVLAELEQLHAQRPPLD</sequence>
<reference evidence="2 3" key="1">
    <citation type="submission" date="2024-09" db="EMBL/GenBank/DDBJ databases">
        <title>The Natural Products Discovery Center: Release of the First 8490 Sequenced Strains for Exploring Actinobacteria Biosynthetic Diversity.</title>
        <authorList>
            <person name="Kalkreuter E."/>
            <person name="Kautsar S.A."/>
            <person name="Yang D."/>
            <person name="Bader C.D."/>
            <person name="Teijaro C.N."/>
            <person name="Fluegel L."/>
            <person name="Davis C.M."/>
            <person name="Simpson J.R."/>
            <person name="Lauterbach L."/>
            <person name="Steele A.D."/>
            <person name="Gui C."/>
            <person name="Meng S."/>
            <person name="Li G."/>
            <person name="Viehrig K."/>
            <person name="Ye F."/>
            <person name="Su P."/>
            <person name="Kiefer A.F."/>
            <person name="Nichols A."/>
            <person name="Cepeda A.J."/>
            <person name="Yan W."/>
            <person name="Fan B."/>
            <person name="Jiang Y."/>
            <person name="Adhikari A."/>
            <person name="Zheng C.-J."/>
            <person name="Schuster L."/>
            <person name="Cowan T.M."/>
            <person name="Smanski M.J."/>
            <person name="Chevrette M.G."/>
            <person name="De Carvalho L.P.S."/>
            <person name="Shen B."/>
        </authorList>
    </citation>
    <scope>NUCLEOTIDE SEQUENCE [LARGE SCALE GENOMIC DNA]</scope>
    <source>
        <strain evidence="2 3">NPDC058753</strain>
    </source>
</reference>
<name>A0ABW6GDV9_9ACTN</name>
<dbReference type="EMBL" id="JBHYPX010000003">
    <property type="protein sequence ID" value="MFE1350903.1"/>
    <property type="molecule type" value="Genomic_DNA"/>
</dbReference>
<protein>
    <submittedName>
        <fullName evidence="2">Uncharacterized protein</fullName>
    </submittedName>
</protein>
<gene>
    <name evidence="2" type="ORF">ACFW6T_02800</name>
</gene>
<accession>A0ABW6GDV9</accession>
<dbReference type="Proteomes" id="UP001599542">
    <property type="component" value="Unassembled WGS sequence"/>
</dbReference>
<comment type="caution">
    <text evidence="2">The sequence shown here is derived from an EMBL/GenBank/DDBJ whole genome shotgun (WGS) entry which is preliminary data.</text>
</comment>
<keyword evidence="3" id="KW-1185">Reference proteome</keyword>
<organism evidence="2 3">
    <name type="scientific">Kitasatospora phosalacinea</name>
    <dbReference type="NCBI Taxonomy" id="2065"/>
    <lineage>
        <taxon>Bacteria</taxon>
        <taxon>Bacillati</taxon>
        <taxon>Actinomycetota</taxon>
        <taxon>Actinomycetes</taxon>
        <taxon>Kitasatosporales</taxon>
        <taxon>Streptomycetaceae</taxon>
        <taxon>Kitasatospora</taxon>
    </lineage>
</organism>
<evidence type="ECO:0000256" key="1">
    <source>
        <dbReference type="SAM" id="MobiDB-lite"/>
    </source>
</evidence>
<proteinExistence type="predicted"/>
<evidence type="ECO:0000313" key="3">
    <source>
        <dbReference type="Proteomes" id="UP001599542"/>
    </source>
</evidence>
<evidence type="ECO:0000313" key="2">
    <source>
        <dbReference type="EMBL" id="MFE1350903.1"/>
    </source>
</evidence>
<feature type="compositionally biased region" description="Low complexity" evidence="1">
    <location>
        <begin position="281"/>
        <end position="299"/>
    </location>
</feature>